<gene>
    <name evidence="4" type="ORF">HCN44_003929</name>
</gene>
<keyword evidence="3" id="KW-0677">Repeat</keyword>
<evidence type="ECO:0000313" key="4">
    <source>
        <dbReference type="EMBL" id="KAF7994457.1"/>
    </source>
</evidence>
<sequence>MVLSGKVVDKPKHVRHEKDGVKTSRFDSILISVETQKLDVKISDPTVSTILPGAFGKSKEIKYLSLNFMKGPILFGKHSFKGLNMLKALEFEDSLVTLYDDTFTYMPSLVSISMSLSEFTTELKKKFDTLTYLMILRIYNGYLENIKAYTFNSNNKNMTFLELSSCSIFLIEPKAFAALINLVMLDLSNNTLMRIAPGIFDGLSKLTTLKLKNNNIYKIQETALNGLVELLSFDISYNDLTEIALTAFHHLKIEDFMLNNNRLKIIEKGLFNYPNSNMIRNIYLQNNFIDKIDDGAFAGLDIMILNLAGNKFEFIGNKIFEGCKEMRLSEFTTELANKFDNLHNLTELRIKSGHLENIKAYTFHSNNKNMTLLELSSCSIFLIEPKAFAALINLVTLDLSNNTLMRIAPGTFHGLSELKNLNLTNNNLYRIQKTAFNGLVQLTTFDIFYNDLTEIALTTFHYLKIEDFMLNNNRLKKIAKGLFNCSNSNMTKNIYLQNNFIDKIDDGAFAGLDIMILDLTGNNLGFIGNKMFKGCKGILQLNLSGNPIKRILNNPFNNCKINEIIFFIDDKQSLEELVSKKVPDSIQIYWKQ</sequence>
<evidence type="ECO:0000313" key="5">
    <source>
        <dbReference type="Proteomes" id="UP000639338"/>
    </source>
</evidence>
<dbReference type="Proteomes" id="UP000639338">
    <property type="component" value="Unassembled WGS sequence"/>
</dbReference>
<dbReference type="PROSITE" id="PS51450">
    <property type="entry name" value="LRR"/>
    <property type="match status" value="1"/>
</dbReference>
<keyword evidence="5" id="KW-1185">Reference proteome</keyword>
<name>A0A835CSM1_APHGI</name>
<accession>A0A835CSM1</accession>
<keyword evidence="2" id="KW-0732">Signal</keyword>
<protein>
    <submittedName>
        <fullName evidence="4">Uncharacterized protein</fullName>
    </submittedName>
</protein>
<evidence type="ECO:0000256" key="2">
    <source>
        <dbReference type="ARBA" id="ARBA00022729"/>
    </source>
</evidence>
<keyword evidence="1" id="KW-0433">Leucine-rich repeat</keyword>
<dbReference type="Gene3D" id="3.80.10.10">
    <property type="entry name" value="Ribonuclease Inhibitor"/>
    <property type="match status" value="4"/>
</dbReference>
<organism evidence="4 5">
    <name type="scientific">Aphidius gifuensis</name>
    <name type="common">Parasitoid wasp</name>
    <dbReference type="NCBI Taxonomy" id="684658"/>
    <lineage>
        <taxon>Eukaryota</taxon>
        <taxon>Metazoa</taxon>
        <taxon>Ecdysozoa</taxon>
        <taxon>Arthropoda</taxon>
        <taxon>Hexapoda</taxon>
        <taxon>Insecta</taxon>
        <taxon>Pterygota</taxon>
        <taxon>Neoptera</taxon>
        <taxon>Endopterygota</taxon>
        <taxon>Hymenoptera</taxon>
        <taxon>Apocrita</taxon>
        <taxon>Ichneumonoidea</taxon>
        <taxon>Braconidae</taxon>
        <taxon>Aphidiinae</taxon>
        <taxon>Aphidius</taxon>
    </lineage>
</organism>
<dbReference type="EMBL" id="JACMRX010000002">
    <property type="protein sequence ID" value="KAF7994457.1"/>
    <property type="molecule type" value="Genomic_DNA"/>
</dbReference>
<dbReference type="PANTHER" id="PTHR24373:SF275">
    <property type="entry name" value="TIR DOMAIN-CONTAINING PROTEIN"/>
    <property type="match status" value="1"/>
</dbReference>
<dbReference type="Pfam" id="PF13855">
    <property type="entry name" value="LRR_8"/>
    <property type="match status" value="3"/>
</dbReference>
<dbReference type="InterPro" id="IPR032675">
    <property type="entry name" value="LRR_dom_sf"/>
</dbReference>
<proteinExistence type="predicted"/>
<dbReference type="InterPro" id="IPR001611">
    <property type="entry name" value="Leu-rich_rpt"/>
</dbReference>
<dbReference type="PANTHER" id="PTHR24373">
    <property type="entry name" value="SLIT RELATED LEUCINE-RICH REPEAT NEURONAL PROTEIN"/>
    <property type="match status" value="1"/>
</dbReference>
<evidence type="ECO:0000256" key="1">
    <source>
        <dbReference type="ARBA" id="ARBA00022614"/>
    </source>
</evidence>
<dbReference type="OrthoDB" id="7610052at2759"/>
<reference evidence="4 5" key="1">
    <citation type="submission" date="2020-08" db="EMBL/GenBank/DDBJ databases">
        <title>Aphidius gifuensis genome sequencing and assembly.</title>
        <authorList>
            <person name="Du Z."/>
        </authorList>
    </citation>
    <scope>NUCLEOTIDE SEQUENCE [LARGE SCALE GENOMIC DNA]</scope>
    <source>
        <strain evidence="4">YNYX2018</strain>
        <tissue evidence="4">Adults</tissue>
    </source>
</reference>
<dbReference type="InterPro" id="IPR003591">
    <property type="entry name" value="Leu-rich_rpt_typical-subtyp"/>
</dbReference>
<comment type="caution">
    <text evidence="4">The sequence shown here is derived from an EMBL/GenBank/DDBJ whole genome shotgun (WGS) entry which is preliminary data.</text>
</comment>
<dbReference type="SMART" id="SM00369">
    <property type="entry name" value="LRR_TYP"/>
    <property type="match status" value="8"/>
</dbReference>
<dbReference type="AlphaFoldDB" id="A0A835CSM1"/>
<dbReference type="InterPro" id="IPR050328">
    <property type="entry name" value="Dev_Immune_Receptor"/>
</dbReference>
<evidence type="ECO:0000256" key="3">
    <source>
        <dbReference type="ARBA" id="ARBA00022737"/>
    </source>
</evidence>
<dbReference type="SUPFAM" id="SSF52058">
    <property type="entry name" value="L domain-like"/>
    <property type="match status" value="4"/>
</dbReference>